<organism evidence="4 5">
    <name type="scientific">Mya arenaria</name>
    <name type="common">Soft-shell clam</name>
    <dbReference type="NCBI Taxonomy" id="6604"/>
    <lineage>
        <taxon>Eukaryota</taxon>
        <taxon>Metazoa</taxon>
        <taxon>Spiralia</taxon>
        <taxon>Lophotrochozoa</taxon>
        <taxon>Mollusca</taxon>
        <taxon>Bivalvia</taxon>
        <taxon>Autobranchia</taxon>
        <taxon>Heteroconchia</taxon>
        <taxon>Euheterodonta</taxon>
        <taxon>Imparidentia</taxon>
        <taxon>Neoheterodontei</taxon>
        <taxon>Myida</taxon>
        <taxon>Myoidea</taxon>
        <taxon>Myidae</taxon>
        <taxon>Mya</taxon>
    </lineage>
</organism>
<comment type="cofactor">
    <cofactor evidence="1">
        <name>a divalent metal cation</name>
        <dbReference type="ChEBI" id="CHEBI:60240"/>
    </cofactor>
</comment>
<protein>
    <recommendedName>
        <fullName evidence="3">DDE Tnp4 domain-containing protein</fullName>
    </recommendedName>
</protein>
<evidence type="ECO:0000259" key="3">
    <source>
        <dbReference type="Pfam" id="PF13359"/>
    </source>
</evidence>
<dbReference type="InterPro" id="IPR027806">
    <property type="entry name" value="HARBI1_dom"/>
</dbReference>
<dbReference type="EMBL" id="CP111024">
    <property type="protein sequence ID" value="WAR22856.1"/>
    <property type="molecule type" value="Genomic_DNA"/>
</dbReference>
<evidence type="ECO:0000313" key="4">
    <source>
        <dbReference type="EMBL" id="WAR22856.1"/>
    </source>
</evidence>
<name>A0ABY7FUH8_MYAAR</name>
<dbReference type="Proteomes" id="UP001164746">
    <property type="component" value="Chromosome 13"/>
</dbReference>
<feature type="non-terminal residue" evidence="4">
    <location>
        <position position="386"/>
    </location>
</feature>
<evidence type="ECO:0000256" key="1">
    <source>
        <dbReference type="ARBA" id="ARBA00001968"/>
    </source>
</evidence>
<accession>A0ABY7FUH8</accession>
<evidence type="ECO:0000313" key="5">
    <source>
        <dbReference type="Proteomes" id="UP001164746"/>
    </source>
</evidence>
<keyword evidence="2" id="KW-0479">Metal-binding</keyword>
<feature type="domain" description="DDE Tnp4" evidence="3">
    <location>
        <begin position="100"/>
        <end position="176"/>
    </location>
</feature>
<reference evidence="4" key="1">
    <citation type="submission" date="2022-11" db="EMBL/GenBank/DDBJ databases">
        <title>Centuries of genome instability and evolution in soft-shell clam transmissible cancer (bioRxiv).</title>
        <authorList>
            <person name="Hart S.F.M."/>
            <person name="Yonemitsu M.A."/>
            <person name="Giersch R.M."/>
            <person name="Beal B.F."/>
            <person name="Arriagada G."/>
            <person name="Davis B.W."/>
            <person name="Ostrander E.A."/>
            <person name="Goff S.P."/>
            <person name="Metzger M.J."/>
        </authorList>
    </citation>
    <scope>NUCLEOTIDE SEQUENCE</scope>
    <source>
        <strain evidence="4">MELC-2E11</strain>
        <tissue evidence="4">Siphon/mantle</tissue>
    </source>
</reference>
<keyword evidence="5" id="KW-1185">Reference proteome</keyword>
<gene>
    <name evidence="4" type="ORF">MAR_036525</name>
</gene>
<evidence type="ECO:0000256" key="2">
    <source>
        <dbReference type="ARBA" id="ARBA00022723"/>
    </source>
</evidence>
<dbReference type="Pfam" id="PF13359">
    <property type="entry name" value="DDE_Tnp_4"/>
    <property type="match status" value="1"/>
</dbReference>
<sequence length="386" mass="44884">MAAPRRFRMALLEHELAQVRFQYNLVLAAILEAAETERQRARRRERRWWVREFILRRPLFGQYETLMKELEAEHAADIKAFLRMEPQMYYELLNRVGPRITKNDAFPLRQYMLKPYPHRHLARDERFFNYRCSRARRVVENAFGILANRFRRLLTTLEMRPSTVTKTVMACMTLHNLMRTRYPNIQNADLDREDEQGQFIAGAWRDQAVLEDVQAAGNGPYIYTSRDIRPGYGRVSVEFRPSIGRCPLHRSATGTILSKALSHIGRSSVGVRPMHGTPADTRPCTGRRVFRCGYDGAAMRELGESPVKFSSEVKISPSCHRCGFKQQTPRMSGRCPAGVRFYLSSCKRQHAVLMNAFLRLQFDVQLQSIPASSNHHYWLFIKKDVQ</sequence>
<proteinExistence type="predicted"/>